<reference evidence="1 2" key="1">
    <citation type="submission" date="2017-04" db="EMBL/GenBank/DDBJ databases">
        <title>Compelte genome sequence of WV33.</title>
        <authorList>
            <person name="Lee P.C."/>
        </authorList>
    </citation>
    <scope>NUCLEOTIDE SEQUENCE [LARGE SCALE GENOMIC DNA]</scope>
    <source>
        <strain evidence="1 2">WV33</strain>
    </source>
</reference>
<evidence type="ECO:0008006" key="3">
    <source>
        <dbReference type="Google" id="ProtNLM"/>
    </source>
</evidence>
<sequence length="83" mass="9785">MDVQYISDKLGNKTAVVIPIEQWKKILQKYKGVEEEVEESFAEMSQEEFVQWIADAENSSVMSLETFNEKWEQEIQNIKSLIR</sequence>
<protein>
    <recommendedName>
        <fullName evidence="3">Prevent-host-death protein</fullName>
    </recommendedName>
</protein>
<accession>A0A2S1LEK6</accession>
<dbReference type="AlphaFoldDB" id="A0A2S1LEK6"/>
<dbReference type="OrthoDB" id="1363847at2"/>
<keyword evidence="2" id="KW-1185">Reference proteome</keyword>
<dbReference type="EMBL" id="CP020918">
    <property type="protein sequence ID" value="AWG22101.1"/>
    <property type="molecule type" value="Genomic_DNA"/>
</dbReference>
<evidence type="ECO:0000313" key="1">
    <source>
        <dbReference type="EMBL" id="AWG22101.1"/>
    </source>
</evidence>
<name>A0A2S1LEK6_9FLAO</name>
<proteinExistence type="predicted"/>
<dbReference type="KEGG" id="ffa:FFWV33_11560"/>
<gene>
    <name evidence="1" type="ORF">FFWV33_11560</name>
</gene>
<dbReference type="RefSeq" id="WP_108741033.1">
    <property type="nucleotide sequence ID" value="NZ_CP020918.1"/>
</dbReference>
<evidence type="ECO:0000313" key="2">
    <source>
        <dbReference type="Proteomes" id="UP000244527"/>
    </source>
</evidence>
<organism evidence="1 2">
    <name type="scientific">Flavobacterium faecale</name>
    <dbReference type="NCBI Taxonomy" id="1355330"/>
    <lineage>
        <taxon>Bacteria</taxon>
        <taxon>Pseudomonadati</taxon>
        <taxon>Bacteroidota</taxon>
        <taxon>Flavobacteriia</taxon>
        <taxon>Flavobacteriales</taxon>
        <taxon>Flavobacteriaceae</taxon>
        <taxon>Flavobacterium</taxon>
    </lineage>
</organism>
<dbReference type="Proteomes" id="UP000244527">
    <property type="component" value="Chromosome"/>
</dbReference>